<proteinExistence type="predicted"/>
<dbReference type="EMBL" id="UINC01120029">
    <property type="protein sequence ID" value="SVC94244.1"/>
    <property type="molecule type" value="Genomic_DNA"/>
</dbReference>
<sequence>ARTVKGALQPLPVVVVATAEEPPGVTEEGSGVDSDTELDSDSDESIEGGDV</sequence>
<evidence type="ECO:0000256" key="1">
    <source>
        <dbReference type="SAM" id="MobiDB-lite"/>
    </source>
</evidence>
<feature type="non-terminal residue" evidence="2">
    <location>
        <position position="1"/>
    </location>
</feature>
<name>A0A382R956_9ZZZZ</name>
<organism evidence="2">
    <name type="scientific">marine metagenome</name>
    <dbReference type="NCBI Taxonomy" id="408172"/>
    <lineage>
        <taxon>unclassified sequences</taxon>
        <taxon>metagenomes</taxon>
        <taxon>ecological metagenomes</taxon>
    </lineage>
</organism>
<feature type="compositionally biased region" description="Acidic residues" evidence="1">
    <location>
        <begin position="34"/>
        <end position="51"/>
    </location>
</feature>
<protein>
    <submittedName>
        <fullName evidence="2">Uncharacterized protein</fullName>
    </submittedName>
</protein>
<dbReference type="AlphaFoldDB" id="A0A382R956"/>
<reference evidence="2" key="1">
    <citation type="submission" date="2018-05" db="EMBL/GenBank/DDBJ databases">
        <authorList>
            <person name="Lanie J.A."/>
            <person name="Ng W.-L."/>
            <person name="Kazmierczak K.M."/>
            <person name="Andrzejewski T.M."/>
            <person name="Davidsen T.M."/>
            <person name="Wayne K.J."/>
            <person name="Tettelin H."/>
            <person name="Glass J.I."/>
            <person name="Rusch D."/>
            <person name="Podicherti R."/>
            <person name="Tsui H.-C.T."/>
            <person name="Winkler M.E."/>
        </authorList>
    </citation>
    <scope>NUCLEOTIDE SEQUENCE</scope>
</reference>
<gene>
    <name evidence="2" type="ORF">METZ01_LOCUS347098</name>
</gene>
<accession>A0A382R956</accession>
<feature type="region of interest" description="Disordered" evidence="1">
    <location>
        <begin position="18"/>
        <end position="51"/>
    </location>
</feature>
<evidence type="ECO:0000313" key="2">
    <source>
        <dbReference type="EMBL" id="SVC94244.1"/>
    </source>
</evidence>